<dbReference type="PANTHER" id="PTHR43792">
    <property type="entry name" value="GNAT FAMILY, PUTATIVE (AFU_ORTHOLOGUE AFUA_3G00765)-RELATED-RELATED"/>
    <property type="match status" value="1"/>
</dbReference>
<dbReference type="OrthoDB" id="9788916at2"/>
<dbReference type="GO" id="GO:0016301">
    <property type="term" value="F:kinase activity"/>
    <property type="evidence" value="ECO:0007669"/>
    <property type="project" value="UniProtKB-KW"/>
</dbReference>
<dbReference type="RefSeq" id="WP_009193509.1">
    <property type="nucleotide sequence ID" value="NZ_AODQ01000001.1"/>
</dbReference>
<dbReference type="GO" id="GO:0016747">
    <property type="term" value="F:acyltransferase activity, transferring groups other than amino-acyl groups"/>
    <property type="evidence" value="ECO:0007669"/>
    <property type="project" value="InterPro"/>
</dbReference>
<dbReference type="InterPro" id="IPR016181">
    <property type="entry name" value="Acyl_CoA_acyltransferase"/>
</dbReference>
<dbReference type="InterPro" id="IPR051531">
    <property type="entry name" value="N-acetyltransferase"/>
</dbReference>
<name>M7P2Q0_9BACT</name>
<dbReference type="Proteomes" id="UP000011910">
    <property type="component" value="Unassembled WGS sequence"/>
</dbReference>
<dbReference type="SUPFAM" id="SSF55729">
    <property type="entry name" value="Acyl-CoA N-acyltransferases (Nat)"/>
    <property type="match status" value="1"/>
</dbReference>
<dbReference type="Gene3D" id="3.40.630.30">
    <property type="match status" value="1"/>
</dbReference>
<accession>M7P2Q0</accession>
<evidence type="ECO:0000313" key="2">
    <source>
        <dbReference type="EMBL" id="EMR04824.1"/>
    </source>
</evidence>
<gene>
    <name evidence="2" type="ORF">ADICEAN_00095</name>
</gene>
<keyword evidence="2" id="KW-0418">Kinase</keyword>
<protein>
    <submittedName>
        <fullName evidence="2">Anhydro-N-acetylmuramic acid kinase</fullName>
    </submittedName>
</protein>
<reference evidence="2 3" key="1">
    <citation type="journal article" date="2013" name="Genome Announc.">
        <title>Draft Genome Sequence of Cesiribacter andamanensis Strain AMV16T, Isolated from a Soil Sample from a Mud Volcano in the Andaman Islands, India.</title>
        <authorList>
            <person name="Shivaji S."/>
            <person name="Ara S."/>
            <person name="Begum Z."/>
            <person name="Srinivas T.N."/>
            <person name="Singh A."/>
            <person name="Kumar Pinnaka A."/>
        </authorList>
    </citation>
    <scope>NUCLEOTIDE SEQUENCE [LARGE SCALE GENOMIC DNA]</scope>
    <source>
        <strain evidence="2 3">AMV16</strain>
    </source>
</reference>
<dbReference type="PROSITE" id="PS51186">
    <property type="entry name" value="GNAT"/>
    <property type="match status" value="1"/>
</dbReference>
<dbReference type="InterPro" id="IPR000182">
    <property type="entry name" value="GNAT_dom"/>
</dbReference>
<proteinExistence type="predicted"/>
<evidence type="ECO:0000259" key="1">
    <source>
        <dbReference type="PROSITE" id="PS51186"/>
    </source>
</evidence>
<dbReference type="Pfam" id="PF13302">
    <property type="entry name" value="Acetyltransf_3"/>
    <property type="match status" value="1"/>
</dbReference>
<evidence type="ECO:0000313" key="3">
    <source>
        <dbReference type="Proteomes" id="UP000011910"/>
    </source>
</evidence>
<dbReference type="EMBL" id="AODQ01000001">
    <property type="protein sequence ID" value="EMR04824.1"/>
    <property type="molecule type" value="Genomic_DNA"/>
</dbReference>
<organism evidence="2 3">
    <name type="scientific">Cesiribacter andamanensis AMV16</name>
    <dbReference type="NCBI Taxonomy" id="1279009"/>
    <lineage>
        <taxon>Bacteria</taxon>
        <taxon>Pseudomonadati</taxon>
        <taxon>Bacteroidota</taxon>
        <taxon>Cytophagia</taxon>
        <taxon>Cytophagales</taxon>
        <taxon>Cesiribacteraceae</taxon>
        <taxon>Cesiribacter</taxon>
    </lineage>
</organism>
<feature type="domain" description="N-acetyltransferase" evidence="1">
    <location>
        <begin position="13"/>
        <end position="176"/>
    </location>
</feature>
<keyword evidence="2" id="KW-0808">Transferase</keyword>
<dbReference type="STRING" id="1279009.ADICEAN_00095"/>
<comment type="caution">
    <text evidence="2">The sequence shown here is derived from an EMBL/GenBank/DDBJ whole genome shotgun (WGS) entry which is preliminary data.</text>
</comment>
<dbReference type="AlphaFoldDB" id="M7P2Q0"/>
<dbReference type="PANTHER" id="PTHR43792:SF1">
    <property type="entry name" value="N-ACETYLTRANSFERASE DOMAIN-CONTAINING PROTEIN"/>
    <property type="match status" value="1"/>
</dbReference>
<dbReference type="eggNOG" id="COG1670">
    <property type="taxonomic scope" value="Bacteria"/>
</dbReference>
<keyword evidence="3" id="KW-1185">Reference proteome</keyword>
<sequence length="182" mass="20426">MPTRGQVFSTPRLLVRRLSLADMPLYAALEGNAEVMRYVTGRPRSFTESRDRLLCFIREYATNPPHVGLWAVVEKASGLYIGTASINPLPNSTLYQIGYKLHPGAQGKGYATELACQLLKQGFFRALLPRLAAVTHPANLASQRVLCKAGLQREGFHFAYGENLHFFSLDKQQYVERLQKRG</sequence>